<evidence type="ECO:0000256" key="1">
    <source>
        <dbReference type="SAM" id="MobiDB-lite"/>
    </source>
</evidence>
<proteinExistence type="predicted"/>
<gene>
    <name evidence="2" type="ORF">TNIN_282871</name>
</gene>
<feature type="region of interest" description="Disordered" evidence="1">
    <location>
        <begin position="33"/>
        <end position="90"/>
    </location>
</feature>
<evidence type="ECO:0000313" key="3">
    <source>
        <dbReference type="Proteomes" id="UP000886998"/>
    </source>
</evidence>
<protein>
    <submittedName>
        <fullName evidence="2">Uncharacterized protein</fullName>
    </submittedName>
</protein>
<accession>A0A8X7BU64</accession>
<organism evidence="2 3">
    <name type="scientific">Trichonephila inaurata madagascariensis</name>
    <dbReference type="NCBI Taxonomy" id="2747483"/>
    <lineage>
        <taxon>Eukaryota</taxon>
        <taxon>Metazoa</taxon>
        <taxon>Ecdysozoa</taxon>
        <taxon>Arthropoda</taxon>
        <taxon>Chelicerata</taxon>
        <taxon>Arachnida</taxon>
        <taxon>Araneae</taxon>
        <taxon>Araneomorphae</taxon>
        <taxon>Entelegynae</taxon>
        <taxon>Araneoidea</taxon>
        <taxon>Nephilidae</taxon>
        <taxon>Trichonephila</taxon>
        <taxon>Trichonephila inaurata</taxon>
    </lineage>
</organism>
<name>A0A8X7BU64_9ARAC</name>
<dbReference type="Proteomes" id="UP000886998">
    <property type="component" value="Unassembled WGS sequence"/>
</dbReference>
<keyword evidence="3" id="KW-1185">Reference proteome</keyword>
<comment type="caution">
    <text evidence="2">The sequence shown here is derived from an EMBL/GenBank/DDBJ whole genome shotgun (WGS) entry which is preliminary data.</text>
</comment>
<dbReference type="EMBL" id="BMAV01004010">
    <property type="protein sequence ID" value="GFY44025.1"/>
    <property type="molecule type" value="Genomic_DNA"/>
</dbReference>
<reference evidence="2" key="1">
    <citation type="submission" date="2020-08" db="EMBL/GenBank/DDBJ databases">
        <title>Multicomponent nature underlies the extraordinary mechanical properties of spider dragline silk.</title>
        <authorList>
            <person name="Kono N."/>
            <person name="Nakamura H."/>
            <person name="Mori M."/>
            <person name="Yoshida Y."/>
            <person name="Ohtoshi R."/>
            <person name="Malay A.D."/>
            <person name="Moran D.A.P."/>
            <person name="Tomita M."/>
            <person name="Numata K."/>
            <person name="Arakawa K."/>
        </authorList>
    </citation>
    <scope>NUCLEOTIDE SEQUENCE</scope>
</reference>
<dbReference type="AlphaFoldDB" id="A0A8X7BU64"/>
<evidence type="ECO:0000313" key="2">
    <source>
        <dbReference type="EMBL" id="GFY44025.1"/>
    </source>
</evidence>
<sequence length="90" mass="9907">MDSLDWSGFPMAALDGPGLDSALVIFLFTGPDDTEDGTQKPIRSKGIQPRMSSPYNMRNRLQYKEGQVPSKKTSPRPTKGLVGKTRIDPL</sequence>